<keyword evidence="4" id="KW-0812">Transmembrane</keyword>
<gene>
    <name evidence="5" type="ORF">L484_018810</name>
</gene>
<sequence length="242" mass="26454">MADSRPAPPLPRPPHRTQSTRTRHVCFSDLPPKHNRPTLPLHNGKNCRPFCLSLCAWACLSIFALVLLVLLVGILFASFLHTALPDIAVRGLKFARLEVQNPKSGKLTGSINANLELLVEFSNQNEKIAVSFGRLEVEASSERINLGETEIGAFSQRPRNTTELRVSTAVEKPGVDGEDAEEMVSDLNDSEAVFDVTLRGNVGFHIGGIDIDGVPVLISCNPQKTEVDHGKKSRCSARIFPL</sequence>
<dbReference type="Proteomes" id="UP000030645">
    <property type="component" value="Unassembled WGS sequence"/>
</dbReference>
<dbReference type="eggNOG" id="ENOG502S509">
    <property type="taxonomic scope" value="Eukaryota"/>
</dbReference>
<evidence type="ECO:0000313" key="6">
    <source>
        <dbReference type="Proteomes" id="UP000030645"/>
    </source>
</evidence>
<dbReference type="KEGG" id="mnt:21401771"/>
<keyword evidence="6" id="KW-1185">Reference proteome</keyword>
<dbReference type="EMBL" id="KE344275">
    <property type="protein sequence ID" value="EXB56021.1"/>
    <property type="molecule type" value="Genomic_DNA"/>
</dbReference>
<evidence type="ECO:0000256" key="1">
    <source>
        <dbReference type="ARBA" id="ARBA00004370"/>
    </source>
</evidence>
<dbReference type="InterPro" id="IPR044839">
    <property type="entry name" value="NDR1-like"/>
</dbReference>
<feature type="region of interest" description="Disordered" evidence="3">
    <location>
        <begin position="1"/>
        <end position="22"/>
    </location>
</feature>
<protein>
    <submittedName>
        <fullName evidence="5">Uncharacterized protein</fullName>
    </submittedName>
</protein>
<dbReference type="STRING" id="981085.W9RIU1"/>
<comment type="subcellular location">
    <subcellularLocation>
        <location evidence="1">Membrane</location>
    </subcellularLocation>
</comment>
<organism evidence="5 6">
    <name type="scientific">Morus notabilis</name>
    <dbReference type="NCBI Taxonomy" id="981085"/>
    <lineage>
        <taxon>Eukaryota</taxon>
        <taxon>Viridiplantae</taxon>
        <taxon>Streptophyta</taxon>
        <taxon>Embryophyta</taxon>
        <taxon>Tracheophyta</taxon>
        <taxon>Spermatophyta</taxon>
        <taxon>Magnoliopsida</taxon>
        <taxon>eudicotyledons</taxon>
        <taxon>Gunneridae</taxon>
        <taxon>Pentapetalae</taxon>
        <taxon>rosids</taxon>
        <taxon>fabids</taxon>
        <taxon>Rosales</taxon>
        <taxon>Moraceae</taxon>
        <taxon>Moreae</taxon>
        <taxon>Morus</taxon>
    </lineage>
</organism>
<dbReference type="OrthoDB" id="1526082at2759"/>
<name>W9RIU1_9ROSA</name>
<evidence type="ECO:0000256" key="4">
    <source>
        <dbReference type="SAM" id="Phobius"/>
    </source>
</evidence>
<dbReference type="GO" id="GO:0005886">
    <property type="term" value="C:plasma membrane"/>
    <property type="evidence" value="ECO:0007669"/>
    <property type="project" value="TreeGrafter"/>
</dbReference>
<feature type="transmembrane region" description="Helical" evidence="4">
    <location>
        <begin position="54"/>
        <end position="80"/>
    </location>
</feature>
<evidence type="ECO:0000256" key="3">
    <source>
        <dbReference type="SAM" id="MobiDB-lite"/>
    </source>
</evidence>
<feature type="compositionally biased region" description="Pro residues" evidence="3">
    <location>
        <begin position="1"/>
        <end position="12"/>
    </location>
</feature>
<accession>W9RIU1</accession>
<dbReference type="PANTHER" id="PTHR31234">
    <property type="entry name" value="LATE EMBRYOGENESIS ABUNDANT (LEA) HYDROXYPROLINE-RICH GLYCOPROTEIN FAMILY"/>
    <property type="match status" value="1"/>
</dbReference>
<keyword evidence="2 4" id="KW-0472">Membrane</keyword>
<dbReference type="PANTHER" id="PTHR31234:SF32">
    <property type="entry name" value="LATE EMBRYOGENESIS ABUNDANT (LEA) HYDROXYPROLINE-RICH GLYCOPROTEIN FAMILY"/>
    <property type="match status" value="1"/>
</dbReference>
<keyword evidence="4" id="KW-1133">Transmembrane helix</keyword>
<reference evidence="6" key="1">
    <citation type="submission" date="2013-01" db="EMBL/GenBank/DDBJ databases">
        <title>Draft Genome Sequence of a Mulberry Tree, Morus notabilis C.K. Schneid.</title>
        <authorList>
            <person name="He N."/>
            <person name="Zhao S."/>
        </authorList>
    </citation>
    <scope>NUCLEOTIDE SEQUENCE</scope>
</reference>
<dbReference type="AlphaFoldDB" id="W9RIU1"/>
<evidence type="ECO:0000256" key="2">
    <source>
        <dbReference type="ARBA" id="ARBA00023136"/>
    </source>
</evidence>
<evidence type="ECO:0000313" key="5">
    <source>
        <dbReference type="EMBL" id="EXB56021.1"/>
    </source>
</evidence>
<proteinExistence type="predicted"/>
<dbReference type="GO" id="GO:0098542">
    <property type="term" value="P:defense response to other organism"/>
    <property type="evidence" value="ECO:0007669"/>
    <property type="project" value="InterPro"/>
</dbReference>